<evidence type="ECO:0000313" key="3">
    <source>
        <dbReference type="Proteomes" id="UP000035680"/>
    </source>
</evidence>
<dbReference type="InterPro" id="IPR006652">
    <property type="entry name" value="Kelch_1"/>
</dbReference>
<dbReference type="InterPro" id="IPR015915">
    <property type="entry name" value="Kelch-typ_b-propeller"/>
</dbReference>
<evidence type="ECO:0000313" key="4">
    <source>
        <dbReference type="WBParaSite" id="SVE_1579800.1"/>
    </source>
</evidence>
<dbReference type="Pfam" id="PF24681">
    <property type="entry name" value="Kelch_KLHDC2_KLHL20_DRC7"/>
    <property type="match status" value="1"/>
</dbReference>
<dbReference type="Proteomes" id="UP000035680">
    <property type="component" value="Unassembled WGS sequence"/>
</dbReference>
<keyword evidence="3" id="KW-1185">Reference proteome</keyword>
<sequence>MSHNLLNINDSKNCCSTYCDDDSCHDIEKNLLISLKYEDTVFICSDRQYLANKLAISKYSSRIRKLIMESDKVVACVNLPDVFGYDFFLFKYFVYTNELYPLSNMSHYYDISYIFESESLKAAFFKYLTTDNGNIMELLDLLKFQRSISDPDILSILLNSRKLSLEKLRTSDILVEMDVEELQKFNFASVIRSWSALEAFSFIEFWIFHSKEKRTVFRDYLYRCVDLSKFDLRYSRTIPNNLFHMITTMCRGPEQKEYVRRILEERQYSLADDSECNSTIDYKSFDIDFWRRQNIKKLTQECGDVSWFKIVVDWYSYDEKNNVHYLVEMLQHVDFEQIDSSLLTSWVTQNETILHNRNIYKFFTPYIMRSPSETGCESDIKLEKHEQQFGRGEFLGGFPDSPMSLLYRDFPSSIDDLEENDLFVGDNYNDSSDEVFQNHLVEYNSFPKNDTRQNIEQVSLRSSEQCDNNVVSLKSDSNETSNIDETFTALSMCTDDVFNGNFQIDDLENRSISQKKLEIMRLENFVSNNNNVAGKNKSSKSLTNYGSQKTSNEVIYDVKVLMIGGVSGIKKEELKPARNLFYSSKSDEYEYLSELNRDRKLTKIAEYEGFLFAVGGKIYINGKWDSALEFCQYDKLNDCWNEIDTCLQSPRYEHDVAVVGDKMYIIGGNNVKADKYAVVEYNFDTDQFMNLESTANDYIYQHSNIVKDNVIYVVGGYKFSQSRLLQRFDPRVGKFEMLSIPFNPHLHSGTVLLGERIYCSGGRHTTRETSLPMHYNNAYDIRSNKWIQLSSMPTARSGCGSSVIGDKIFVFGGFTKSGGTLKIVETYDILEDKWRLAKPMTEERGFFGIHTMYK</sequence>
<reference evidence="3" key="1">
    <citation type="submission" date="2014-07" db="EMBL/GenBank/DDBJ databases">
        <authorList>
            <person name="Martin A.A"/>
            <person name="De Silva N."/>
        </authorList>
    </citation>
    <scope>NUCLEOTIDE SEQUENCE</scope>
</reference>
<dbReference type="WBParaSite" id="SVE_1579800.1">
    <property type="protein sequence ID" value="SVE_1579800.1"/>
    <property type="gene ID" value="SVE_1579800"/>
</dbReference>
<dbReference type="AlphaFoldDB" id="A0A0K0FTY6"/>
<name>A0A0K0FTY6_STRVS</name>
<proteinExistence type="predicted"/>
<dbReference type="SUPFAM" id="SSF50965">
    <property type="entry name" value="Galactose oxidase, central domain"/>
    <property type="match status" value="1"/>
</dbReference>
<dbReference type="InterPro" id="IPR011043">
    <property type="entry name" value="Gal_Oxase/kelch_b-propeller"/>
</dbReference>
<protein>
    <submittedName>
        <fullName evidence="4">Kelch-like protein diablo (inferred by orthology to a D. melanogaster protein)</fullName>
    </submittedName>
</protein>
<reference evidence="4" key="2">
    <citation type="submission" date="2015-08" db="UniProtKB">
        <authorList>
            <consortium name="WormBaseParasite"/>
        </authorList>
    </citation>
    <scope>IDENTIFICATION</scope>
</reference>
<dbReference type="STRING" id="75913.A0A0K0FTY6"/>
<organism evidence="3 4">
    <name type="scientific">Strongyloides venezuelensis</name>
    <name type="common">Threadworm</name>
    <dbReference type="NCBI Taxonomy" id="75913"/>
    <lineage>
        <taxon>Eukaryota</taxon>
        <taxon>Metazoa</taxon>
        <taxon>Ecdysozoa</taxon>
        <taxon>Nematoda</taxon>
        <taxon>Chromadorea</taxon>
        <taxon>Rhabditida</taxon>
        <taxon>Tylenchina</taxon>
        <taxon>Panagrolaimomorpha</taxon>
        <taxon>Strongyloidoidea</taxon>
        <taxon>Strongyloididae</taxon>
        <taxon>Strongyloides</taxon>
    </lineage>
</organism>
<keyword evidence="2" id="KW-0677">Repeat</keyword>
<evidence type="ECO:0000256" key="2">
    <source>
        <dbReference type="ARBA" id="ARBA00022737"/>
    </source>
</evidence>
<evidence type="ECO:0000256" key="1">
    <source>
        <dbReference type="ARBA" id="ARBA00022441"/>
    </source>
</evidence>
<dbReference type="PANTHER" id="PTHR45632:SF3">
    <property type="entry name" value="KELCH-LIKE PROTEIN 32"/>
    <property type="match status" value="1"/>
</dbReference>
<dbReference type="SMART" id="SM00612">
    <property type="entry name" value="Kelch"/>
    <property type="match status" value="4"/>
</dbReference>
<dbReference type="PANTHER" id="PTHR45632">
    <property type="entry name" value="LD33804P"/>
    <property type="match status" value="1"/>
</dbReference>
<accession>A0A0K0FTY6</accession>
<dbReference type="Gene3D" id="2.120.10.80">
    <property type="entry name" value="Kelch-type beta propeller"/>
    <property type="match status" value="1"/>
</dbReference>
<keyword evidence="1" id="KW-0880">Kelch repeat</keyword>